<dbReference type="InterPro" id="IPR001647">
    <property type="entry name" value="HTH_TetR"/>
</dbReference>
<dbReference type="SUPFAM" id="SSF48498">
    <property type="entry name" value="Tetracyclin repressor-like, C-terminal domain"/>
    <property type="match status" value="1"/>
</dbReference>
<dbReference type="RefSeq" id="WP_130605207.1">
    <property type="nucleotide sequence ID" value="NZ_AP019400.1"/>
</dbReference>
<dbReference type="PROSITE" id="PS01081">
    <property type="entry name" value="HTH_TETR_1"/>
    <property type="match status" value="1"/>
</dbReference>
<dbReference type="GO" id="GO:0000976">
    <property type="term" value="F:transcription cis-regulatory region binding"/>
    <property type="evidence" value="ECO:0007669"/>
    <property type="project" value="TreeGrafter"/>
</dbReference>
<reference evidence="4 5" key="1">
    <citation type="submission" date="2019-01" db="EMBL/GenBank/DDBJ databases">
        <title>Complete genome sequence of Cohnella hallensis HS21 isolated from Korean fir (Abies koreana) rhizospheric soil.</title>
        <authorList>
            <person name="Jiang L."/>
            <person name="Kang S.W."/>
            <person name="Kim S."/>
            <person name="Jung J."/>
            <person name="Kim C.Y."/>
            <person name="Kim D.H."/>
            <person name="Kim S.W."/>
            <person name="Lee J."/>
        </authorList>
    </citation>
    <scope>NUCLEOTIDE SEQUENCE [LARGE SCALE GENOMIC DNA]</scope>
    <source>
        <strain evidence="4 5">HS21</strain>
    </source>
</reference>
<dbReference type="KEGG" id="cohn:KCTCHS21_07630"/>
<dbReference type="PANTHER" id="PTHR30055:SF211">
    <property type="entry name" value="TRANSCRIPTIONAL REGULATOR, TETR FAMILY"/>
    <property type="match status" value="1"/>
</dbReference>
<dbReference type="Pfam" id="PF00440">
    <property type="entry name" value="TetR_N"/>
    <property type="match status" value="1"/>
</dbReference>
<dbReference type="EMBL" id="AP019400">
    <property type="protein sequence ID" value="BBI31364.1"/>
    <property type="molecule type" value="Genomic_DNA"/>
</dbReference>
<dbReference type="GO" id="GO:0045892">
    <property type="term" value="P:negative regulation of DNA-templated transcription"/>
    <property type="evidence" value="ECO:0007669"/>
    <property type="project" value="InterPro"/>
</dbReference>
<evidence type="ECO:0000259" key="3">
    <source>
        <dbReference type="PROSITE" id="PS50977"/>
    </source>
</evidence>
<dbReference type="Pfam" id="PF08360">
    <property type="entry name" value="TetR_C_5"/>
    <property type="match status" value="1"/>
</dbReference>
<dbReference type="InterPro" id="IPR036271">
    <property type="entry name" value="Tet_transcr_reg_TetR-rel_C_sf"/>
</dbReference>
<name>A0A3T1CZV0_9BACL</name>
<dbReference type="InterPro" id="IPR013571">
    <property type="entry name" value="Tscrpt_reg_QacR_C"/>
</dbReference>
<gene>
    <name evidence="4" type="ORF">KCTCHS21_07630</name>
</gene>
<evidence type="ECO:0000256" key="1">
    <source>
        <dbReference type="ARBA" id="ARBA00023125"/>
    </source>
</evidence>
<dbReference type="PROSITE" id="PS50977">
    <property type="entry name" value="HTH_TETR_2"/>
    <property type="match status" value="1"/>
</dbReference>
<keyword evidence="1 2" id="KW-0238">DNA-binding</keyword>
<dbReference type="PANTHER" id="PTHR30055">
    <property type="entry name" value="HTH-TYPE TRANSCRIPTIONAL REGULATOR RUTR"/>
    <property type="match status" value="1"/>
</dbReference>
<keyword evidence="5" id="KW-1185">Reference proteome</keyword>
<dbReference type="InterPro" id="IPR050109">
    <property type="entry name" value="HTH-type_TetR-like_transc_reg"/>
</dbReference>
<accession>A0A3T1CZV0</accession>
<dbReference type="Gene3D" id="1.10.357.10">
    <property type="entry name" value="Tetracycline Repressor, domain 2"/>
    <property type="match status" value="1"/>
</dbReference>
<dbReference type="AlphaFoldDB" id="A0A3T1CZV0"/>
<feature type="DNA-binding region" description="H-T-H motif" evidence="2">
    <location>
        <begin position="32"/>
        <end position="51"/>
    </location>
</feature>
<organism evidence="4 5">
    <name type="scientific">Cohnella abietis</name>
    <dbReference type="NCBI Taxonomy" id="2507935"/>
    <lineage>
        <taxon>Bacteria</taxon>
        <taxon>Bacillati</taxon>
        <taxon>Bacillota</taxon>
        <taxon>Bacilli</taxon>
        <taxon>Bacillales</taxon>
        <taxon>Paenibacillaceae</taxon>
        <taxon>Cohnella</taxon>
    </lineage>
</organism>
<dbReference type="OrthoDB" id="9785164at2"/>
<dbReference type="SUPFAM" id="SSF46689">
    <property type="entry name" value="Homeodomain-like"/>
    <property type="match status" value="1"/>
</dbReference>
<dbReference type="GO" id="GO:0003700">
    <property type="term" value="F:DNA-binding transcription factor activity"/>
    <property type="evidence" value="ECO:0007669"/>
    <property type="project" value="InterPro"/>
</dbReference>
<evidence type="ECO:0000256" key="2">
    <source>
        <dbReference type="PROSITE-ProRule" id="PRU00335"/>
    </source>
</evidence>
<dbReference type="PRINTS" id="PR00455">
    <property type="entry name" value="HTHTETR"/>
</dbReference>
<dbReference type="Gene3D" id="1.10.10.60">
    <property type="entry name" value="Homeodomain-like"/>
    <property type="match status" value="1"/>
</dbReference>
<evidence type="ECO:0000313" key="5">
    <source>
        <dbReference type="Proteomes" id="UP000289856"/>
    </source>
</evidence>
<sequence length="202" mass="23228">MARGRSDGEETKRRITDKAKQLFIQKGYAAVTMNEVCEAAAVSKGSLYHHFSSKDELLLQVSEEDAEQWIAEWDRIRQRLTTTEEQLYALAEHYANDFQNPLVKALEEFSRSRVITDDVFERLLKVSENTSLACRDVLREGMEQGELIAGDLDRLVIIVSSVFEGLSKLYYIDNRETAEKQIWVSEFYRDAVNLLLNGIRAK</sequence>
<proteinExistence type="predicted"/>
<dbReference type="Proteomes" id="UP000289856">
    <property type="component" value="Chromosome"/>
</dbReference>
<dbReference type="InterPro" id="IPR023772">
    <property type="entry name" value="DNA-bd_HTH_TetR-type_CS"/>
</dbReference>
<evidence type="ECO:0000313" key="4">
    <source>
        <dbReference type="EMBL" id="BBI31364.1"/>
    </source>
</evidence>
<protein>
    <submittedName>
        <fullName evidence="4">TetR family transcriptional regulator</fullName>
    </submittedName>
</protein>
<feature type="domain" description="HTH tetR-type" evidence="3">
    <location>
        <begin position="9"/>
        <end position="69"/>
    </location>
</feature>
<dbReference type="InterPro" id="IPR009057">
    <property type="entry name" value="Homeodomain-like_sf"/>
</dbReference>